<dbReference type="AlphaFoldDB" id="M3AKP7"/>
<dbReference type="KEGG" id="pfj:MYCFIDRAFT_179490"/>
<dbReference type="VEuPathDB" id="FungiDB:MYCFIDRAFT_179490"/>
<dbReference type="RefSeq" id="XP_007931753.1">
    <property type="nucleotide sequence ID" value="XM_007933562.1"/>
</dbReference>
<dbReference type="HOGENOM" id="CLU_1563537_0_0_1"/>
<sequence>MKGGPCCNVPTHGLSPPYPQRSARTVTSLQEVFCNMQTSQSDDDRYNNAEKGNANRSLVPYASLSQCYGEIGVLPYGSRCSATFEAVRRAKPSDYMKYLCGPGVSLPIPLGLAVVVVHDQGPVWRLLLLPSLAMNQVIYEDSRTRERGKDNEHGALRYQSCYFANVLMSIR</sequence>
<accession>M3AKP7</accession>
<name>M3AKP7_PSEFD</name>
<dbReference type="EMBL" id="KB446564">
    <property type="protein sequence ID" value="EME78042.1"/>
    <property type="molecule type" value="Genomic_DNA"/>
</dbReference>
<dbReference type="Proteomes" id="UP000016932">
    <property type="component" value="Unassembled WGS sequence"/>
</dbReference>
<organism evidence="2 3">
    <name type="scientific">Pseudocercospora fijiensis (strain CIRAD86)</name>
    <name type="common">Black leaf streak disease fungus</name>
    <name type="synonym">Mycosphaerella fijiensis</name>
    <dbReference type="NCBI Taxonomy" id="383855"/>
    <lineage>
        <taxon>Eukaryota</taxon>
        <taxon>Fungi</taxon>
        <taxon>Dikarya</taxon>
        <taxon>Ascomycota</taxon>
        <taxon>Pezizomycotina</taxon>
        <taxon>Dothideomycetes</taxon>
        <taxon>Dothideomycetidae</taxon>
        <taxon>Mycosphaerellales</taxon>
        <taxon>Mycosphaerellaceae</taxon>
        <taxon>Pseudocercospora</taxon>
    </lineage>
</organism>
<keyword evidence="3" id="KW-1185">Reference proteome</keyword>
<evidence type="ECO:0000256" key="1">
    <source>
        <dbReference type="SAM" id="MobiDB-lite"/>
    </source>
</evidence>
<feature type="region of interest" description="Disordered" evidence="1">
    <location>
        <begin position="1"/>
        <end position="21"/>
    </location>
</feature>
<evidence type="ECO:0000313" key="3">
    <source>
        <dbReference type="Proteomes" id="UP000016932"/>
    </source>
</evidence>
<proteinExistence type="predicted"/>
<dbReference type="GeneID" id="19334136"/>
<protein>
    <submittedName>
        <fullName evidence="2">Uncharacterized protein</fullName>
    </submittedName>
</protein>
<gene>
    <name evidence="2" type="ORF">MYCFIDRAFT_179490</name>
</gene>
<evidence type="ECO:0000313" key="2">
    <source>
        <dbReference type="EMBL" id="EME78042.1"/>
    </source>
</evidence>
<reference evidence="2 3" key="1">
    <citation type="journal article" date="2012" name="PLoS Pathog.">
        <title>Diverse lifestyles and strategies of plant pathogenesis encoded in the genomes of eighteen Dothideomycetes fungi.</title>
        <authorList>
            <person name="Ohm R.A."/>
            <person name="Feau N."/>
            <person name="Henrissat B."/>
            <person name="Schoch C.L."/>
            <person name="Horwitz B.A."/>
            <person name="Barry K.W."/>
            <person name="Condon B.J."/>
            <person name="Copeland A.C."/>
            <person name="Dhillon B."/>
            <person name="Glaser F."/>
            <person name="Hesse C.N."/>
            <person name="Kosti I."/>
            <person name="LaButti K."/>
            <person name="Lindquist E.A."/>
            <person name="Lucas S."/>
            <person name="Salamov A.A."/>
            <person name="Bradshaw R.E."/>
            <person name="Ciuffetti L."/>
            <person name="Hamelin R.C."/>
            <person name="Kema G.H.J."/>
            <person name="Lawrence C."/>
            <person name="Scott J.A."/>
            <person name="Spatafora J.W."/>
            <person name="Turgeon B.G."/>
            <person name="de Wit P.J.G.M."/>
            <person name="Zhong S."/>
            <person name="Goodwin S.B."/>
            <person name="Grigoriev I.V."/>
        </authorList>
    </citation>
    <scope>NUCLEOTIDE SEQUENCE [LARGE SCALE GENOMIC DNA]</scope>
    <source>
        <strain evidence="2 3">CIRAD86</strain>
    </source>
</reference>